<feature type="compositionally biased region" description="Polar residues" evidence="1">
    <location>
        <begin position="1"/>
        <end position="15"/>
    </location>
</feature>
<feature type="region of interest" description="Disordered" evidence="1">
    <location>
        <begin position="168"/>
        <end position="244"/>
    </location>
</feature>
<evidence type="ECO:0000313" key="3">
    <source>
        <dbReference type="Proteomes" id="UP000178168"/>
    </source>
</evidence>
<dbReference type="AlphaFoldDB" id="A0A1G2SHT2"/>
<feature type="compositionally biased region" description="Low complexity" evidence="1">
    <location>
        <begin position="78"/>
        <end position="87"/>
    </location>
</feature>
<gene>
    <name evidence="2" type="ORF">A2591_02895</name>
</gene>
<feature type="region of interest" description="Disordered" evidence="1">
    <location>
        <begin position="57"/>
        <end position="109"/>
    </location>
</feature>
<evidence type="ECO:0000256" key="1">
    <source>
        <dbReference type="SAM" id="MobiDB-lite"/>
    </source>
</evidence>
<protein>
    <submittedName>
        <fullName evidence="2">Uncharacterized protein</fullName>
    </submittedName>
</protein>
<dbReference type="Proteomes" id="UP000178168">
    <property type="component" value="Unassembled WGS sequence"/>
</dbReference>
<sequence>MPTEEQVQGTNQAGNNILVPKSTPVSPATTTSFPAPASGHVVIRPLRTYKDDLAEAIKKGNLSKEGIARAERDKRAQKQAPQPVKKPVVPPPAPKAPTPPKPIHEIPKAPIAPAKPIAPIAPVVPHVQTAPEKPVAPVPPPPVVHTTEQPHEDRESKERFFEKLLHVRHEERAATPHSVPQTLLPDTRESRPDHELPKPHATEPLIPPAPKKEAPPAPSPKPVERPAPQKPIVPPAPKPERTSTAKDVAPFLPFWATPDGEAPVVKNQPEPEPVVIQQAPKPSAPLVRREDGPTRGSAVVEVSSFPTRMIVSTLGGLILVAGLGFGAYTLLQREPDPAQLIAREFPTHLVTVTSIVSIDATSLEGAELASAFSTEVEKASSGKATGIIFVKTVDGQSVPLTSKEWFAQARLTPPGALLRSFEPTFAAGSYESHNGGNAFLVFDVFSRDRALSGLLAWEKTMAGDLRAFLSTAALPGASFTDGTLGNIAVRRAGAGATALVYGMLPDGRIVITRGEGTFIGLLESLPLN</sequence>
<feature type="region of interest" description="Disordered" evidence="1">
    <location>
        <begin position="131"/>
        <end position="156"/>
    </location>
</feature>
<feature type="compositionally biased region" description="Basic and acidic residues" evidence="1">
    <location>
        <begin position="186"/>
        <end position="201"/>
    </location>
</feature>
<evidence type="ECO:0000313" key="2">
    <source>
        <dbReference type="EMBL" id="OHA84647.1"/>
    </source>
</evidence>
<comment type="caution">
    <text evidence="2">The sequence shown here is derived from an EMBL/GenBank/DDBJ whole genome shotgun (WGS) entry which is preliminary data.</text>
</comment>
<dbReference type="STRING" id="1802730.A2591_02895"/>
<feature type="compositionally biased region" description="Basic and acidic residues" evidence="1">
    <location>
        <begin position="66"/>
        <end position="76"/>
    </location>
</feature>
<accession>A0A1G2SHT2</accession>
<feature type="compositionally biased region" description="Pro residues" evidence="1">
    <location>
        <begin position="205"/>
        <end position="221"/>
    </location>
</feature>
<dbReference type="EMBL" id="MHUZ01000037">
    <property type="protein sequence ID" value="OHA84647.1"/>
    <property type="molecule type" value="Genomic_DNA"/>
</dbReference>
<reference evidence="2 3" key="1">
    <citation type="journal article" date="2016" name="Nat. Commun.">
        <title>Thousands of microbial genomes shed light on interconnected biogeochemical processes in an aquifer system.</title>
        <authorList>
            <person name="Anantharaman K."/>
            <person name="Brown C.T."/>
            <person name="Hug L.A."/>
            <person name="Sharon I."/>
            <person name="Castelle C.J."/>
            <person name="Probst A.J."/>
            <person name="Thomas B.C."/>
            <person name="Singh A."/>
            <person name="Wilkins M.J."/>
            <person name="Karaoz U."/>
            <person name="Brodie E.L."/>
            <person name="Williams K.H."/>
            <person name="Hubbard S.S."/>
            <person name="Banfield J.F."/>
        </authorList>
    </citation>
    <scope>NUCLEOTIDE SEQUENCE [LARGE SCALE GENOMIC DNA]</scope>
</reference>
<organism evidence="2 3">
    <name type="scientific">Candidatus Yonathbacteria bacterium RIFOXYD1_FULL_52_36</name>
    <dbReference type="NCBI Taxonomy" id="1802730"/>
    <lineage>
        <taxon>Bacteria</taxon>
        <taxon>Candidatus Yonathiibacteriota</taxon>
    </lineage>
</organism>
<name>A0A1G2SHT2_9BACT</name>
<feature type="compositionally biased region" description="Polar residues" evidence="1">
    <location>
        <begin position="23"/>
        <end position="33"/>
    </location>
</feature>
<feature type="region of interest" description="Disordered" evidence="1">
    <location>
        <begin position="1"/>
        <end position="40"/>
    </location>
</feature>
<feature type="compositionally biased region" description="Pro residues" evidence="1">
    <location>
        <begin position="88"/>
        <end position="101"/>
    </location>
</feature>
<feature type="compositionally biased region" description="Pro residues" evidence="1">
    <location>
        <begin position="134"/>
        <end position="143"/>
    </location>
</feature>
<feature type="compositionally biased region" description="Pro residues" evidence="1">
    <location>
        <begin position="228"/>
        <end position="237"/>
    </location>
</feature>
<proteinExistence type="predicted"/>